<dbReference type="SUPFAM" id="SSF103025">
    <property type="entry name" value="Folate-binding domain"/>
    <property type="match status" value="1"/>
</dbReference>
<dbReference type="Pfam" id="PF04268">
    <property type="entry name" value="SoxG"/>
    <property type="match status" value="1"/>
</dbReference>
<accession>A0A382IJU6</accession>
<evidence type="ECO:0008006" key="2">
    <source>
        <dbReference type="Google" id="ProtNLM"/>
    </source>
</evidence>
<dbReference type="AlphaFoldDB" id="A0A382IJU6"/>
<sequence length="168" mass="18630">MPYDVTIKRPAPCGMLMLKGDRIAQDRFSEVLGMDIPRISNTATVHDTYSVLWLGPAEWLLIVPESDEDRIASELSYDAADDWAVAIIVSDHYSIITIQGSETTEVLAQACGIDMHPQEFSIGQCCRCAFARTTAIVRPLDSQGTYELILESSYAQYAEHWLSRAIGA</sequence>
<dbReference type="Gene3D" id="3.30.70.1520">
    <property type="entry name" value="Heterotetrameric sarcosine oxidase"/>
    <property type="match status" value="1"/>
</dbReference>
<protein>
    <recommendedName>
        <fullName evidence="2">Aminomethyltransferase folate-binding domain-containing protein</fullName>
    </recommendedName>
</protein>
<organism evidence="1">
    <name type="scientific">marine metagenome</name>
    <dbReference type="NCBI Taxonomy" id="408172"/>
    <lineage>
        <taxon>unclassified sequences</taxon>
        <taxon>metagenomes</taxon>
        <taxon>ecological metagenomes</taxon>
    </lineage>
</organism>
<dbReference type="Gene3D" id="3.30.1360.120">
    <property type="entry name" value="Probable tRNA modification gtpase trme, domain 1"/>
    <property type="match status" value="1"/>
</dbReference>
<reference evidence="1" key="1">
    <citation type="submission" date="2018-05" db="EMBL/GenBank/DDBJ databases">
        <authorList>
            <person name="Lanie J.A."/>
            <person name="Ng W.-L."/>
            <person name="Kazmierczak K.M."/>
            <person name="Andrzejewski T.M."/>
            <person name="Davidsen T.M."/>
            <person name="Wayne K.J."/>
            <person name="Tettelin H."/>
            <person name="Glass J.I."/>
            <person name="Rusch D."/>
            <person name="Podicherti R."/>
            <person name="Tsui H.-C.T."/>
            <person name="Winkler M.E."/>
        </authorList>
    </citation>
    <scope>NUCLEOTIDE SEQUENCE</scope>
</reference>
<dbReference type="EMBL" id="UINC01067356">
    <property type="protein sequence ID" value="SVB98951.1"/>
    <property type="molecule type" value="Genomic_DNA"/>
</dbReference>
<dbReference type="InterPro" id="IPR007375">
    <property type="entry name" value="SoxG"/>
</dbReference>
<evidence type="ECO:0000313" key="1">
    <source>
        <dbReference type="EMBL" id="SVB98951.1"/>
    </source>
</evidence>
<dbReference type="InterPro" id="IPR027266">
    <property type="entry name" value="TrmE/GcvT-like"/>
</dbReference>
<proteinExistence type="predicted"/>
<gene>
    <name evidence="1" type="ORF">METZ01_LOCUS251805</name>
</gene>
<name>A0A382IJU6_9ZZZZ</name>